<sequence>MLHAYLSRRQFLLHSGSAVAGVAVLGSAPAFLLPGPAWAGELKTLAQPVATTLLQMCRAIFPHAELDDVHYAPWVQGLDAEAAADPAVASLLGDGVRTLDAARGKPFVDLEMSTQLEVLRGIESSAFFQKVRGKGVVALYGNKAVWARLGYEGASWDKGGYLHRGFNDLDWLPDPPEEASPKPA</sequence>
<dbReference type="RefSeq" id="WP_110019084.1">
    <property type="nucleotide sequence ID" value="NZ_QGTJ01000007.1"/>
</dbReference>
<comment type="caution">
    <text evidence="2">The sequence shown here is derived from an EMBL/GenBank/DDBJ whole genome shotgun (WGS) entry which is preliminary data.</text>
</comment>
<dbReference type="Proteomes" id="UP000246569">
    <property type="component" value="Unassembled WGS sequence"/>
</dbReference>
<accession>A0A317MU20</accession>
<dbReference type="InterPro" id="IPR006311">
    <property type="entry name" value="TAT_signal"/>
</dbReference>
<keyword evidence="1" id="KW-0732">Signal</keyword>
<protein>
    <submittedName>
        <fullName evidence="2">Secreted protein</fullName>
    </submittedName>
</protein>
<dbReference type="InterPro" id="IPR019546">
    <property type="entry name" value="TAT_signal_bac_arc"/>
</dbReference>
<gene>
    <name evidence="2" type="ORF">C7443_107180</name>
</gene>
<evidence type="ECO:0000313" key="2">
    <source>
        <dbReference type="EMBL" id="PWV60605.1"/>
    </source>
</evidence>
<organism evidence="2 3">
    <name type="scientific">Plasticicumulans acidivorans</name>
    <dbReference type="NCBI Taxonomy" id="886464"/>
    <lineage>
        <taxon>Bacteria</taxon>
        <taxon>Pseudomonadati</taxon>
        <taxon>Pseudomonadota</taxon>
        <taxon>Gammaproteobacteria</taxon>
        <taxon>Candidatus Competibacteraceae</taxon>
        <taxon>Plasticicumulans</taxon>
    </lineage>
</organism>
<dbReference type="OrthoDB" id="4929908at2"/>
<evidence type="ECO:0000256" key="1">
    <source>
        <dbReference type="ARBA" id="ARBA00022729"/>
    </source>
</evidence>
<keyword evidence="3" id="KW-1185">Reference proteome</keyword>
<dbReference type="PROSITE" id="PS51318">
    <property type="entry name" value="TAT"/>
    <property type="match status" value="1"/>
</dbReference>
<dbReference type="NCBIfam" id="TIGR01409">
    <property type="entry name" value="TAT_signal_seq"/>
    <property type="match status" value="1"/>
</dbReference>
<proteinExistence type="predicted"/>
<reference evidence="2 3" key="1">
    <citation type="submission" date="2018-05" db="EMBL/GenBank/DDBJ databases">
        <title>Genomic Encyclopedia of Type Strains, Phase IV (KMG-IV): sequencing the most valuable type-strain genomes for metagenomic binning, comparative biology and taxonomic classification.</title>
        <authorList>
            <person name="Goeker M."/>
        </authorList>
    </citation>
    <scope>NUCLEOTIDE SEQUENCE [LARGE SCALE GENOMIC DNA]</scope>
    <source>
        <strain evidence="2 3">DSM 23606</strain>
    </source>
</reference>
<name>A0A317MU20_9GAMM</name>
<dbReference type="AlphaFoldDB" id="A0A317MU20"/>
<evidence type="ECO:0000313" key="3">
    <source>
        <dbReference type="Proteomes" id="UP000246569"/>
    </source>
</evidence>
<dbReference type="EMBL" id="QGTJ01000007">
    <property type="protein sequence ID" value="PWV60605.1"/>
    <property type="molecule type" value="Genomic_DNA"/>
</dbReference>